<sequence length="199" mass="21249">MKAIVLCSQTELKMTYYSRKYAWVDGHETHCAALVRGGGGGQVWAPAAVAAAGPTSAVDDGLLAHTDGRNAALAAAAAAAAMISTQTVFDMGPSNVQPVVNDLLRYSQHLSRTCDCRYVSRSIEEDGHPRVSVSQREERHAQEAQPGDVLLLKGHAWPGNMVCGVVHKSPILDNCGCGAEHEVQEVTRLVLSIDTATDW</sequence>
<name>A0ABQ7H5L0_DUNSA</name>
<protein>
    <submittedName>
        <fullName evidence="1">Uncharacterized protein</fullName>
    </submittedName>
</protein>
<evidence type="ECO:0000313" key="1">
    <source>
        <dbReference type="EMBL" id="KAF5842121.1"/>
    </source>
</evidence>
<accession>A0ABQ7H5L0</accession>
<dbReference type="EMBL" id="MU069468">
    <property type="protein sequence ID" value="KAF5842121.1"/>
    <property type="molecule type" value="Genomic_DNA"/>
</dbReference>
<organism evidence="1 2">
    <name type="scientific">Dunaliella salina</name>
    <name type="common">Green alga</name>
    <name type="synonym">Protococcus salinus</name>
    <dbReference type="NCBI Taxonomy" id="3046"/>
    <lineage>
        <taxon>Eukaryota</taxon>
        <taxon>Viridiplantae</taxon>
        <taxon>Chlorophyta</taxon>
        <taxon>core chlorophytes</taxon>
        <taxon>Chlorophyceae</taxon>
        <taxon>CS clade</taxon>
        <taxon>Chlamydomonadales</taxon>
        <taxon>Dunaliellaceae</taxon>
        <taxon>Dunaliella</taxon>
    </lineage>
</organism>
<dbReference type="InterPro" id="IPR014955">
    <property type="entry name" value="DUF1826"/>
</dbReference>
<dbReference type="Proteomes" id="UP000815325">
    <property type="component" value="Unassembled WGS sequence"/>
</dbReference>
<comment type="caution">
    <text evidence="1">The sequence shown here is derived from an EMBL/GenBank/DDBJ whole genome shotgun (WGS) entry which is preliminary data.</text>
</comment>
<gene>
    <name evidence="1" type="ORF">DUNSADRAFT_9080</name>
</gene>
<reference evidence="1" key="1">
    <citation type="submission" date="2017-08" db="EMBL/GenBank/DDBJ databases">
        <authorList>
            <person name="Polle J.E."/>
            <person name="Barry K."/>
            <person name="Cushman J."/>
            <person name="Schmutz J."/>
            <person name="Tran D."/>
            <person name="Hathwaick L.T."/>
            <person name="Yim W.C."/>
            <person name="Jenkins J."/>
            <person name="Mckie-Krisberg Z.M."/>
            <person name="Prochnik S."/>
            <person name="Lindquist E."/>
            <person name="Dockter R.B."/>
            <person name="Adam C."/>
            <person name="Molina H."/>
            <person name="Bunkerborg J."/>
            <person name="Jin E."/>
            <person name="Buchheim M."/>
            <person name="Magnuson J."/>
        </authorList>
    </citation>
    <scope>NUCLEOTIDE SEQUENCE</scope>
    <source>
        <strain evidence="1">CCAP 19/18</strain>
    </source>
</reference>
<evidence type="ECO:0000313" key="2">
    <source>
        <dbReference type="Proteomes" id="UP000815325"/>
    </source>
</evidence>
<dbReference type="Pfam" id="PF08856">
    <property type="entry name" value="DUF1826"/>
    <property type="match status" value="1"/>
</dbReference>
<proteinExistence type="predicted"/>
<keyword evidence="2" id="KW-1185">Reference proteome</keyword>